<name>A0A8I2YWT9_9AGAM</name>
<feature type="transmembrane region" description="Helical" evidence="1">
    <location>
        <begin position="80"/>
        <end position="103"/>
    </location>
</feature>
<dbReference type="InterPro" id="IPR045339">
    <property type="entry name" value="DUF6534"/>
</dbReference>
<keyword evidence="1" id="KW-1133">Transmembrane helix</keyword>
<accession>A0A8I2YWT9</accession>
<keyword evidence="1" id="KW-0472">Membrane</keyword>
<protein>
    <recommendedName>
        <fullName evidence="2">DUF6534 domain-containing protein</fullName>
    </recommendedName>
</protein>
<feature type="transmembrane region" description="Helical" evidence="1">
    <location>
        <begin position="193"/>
        <end position="213"/>
    </location>
</feature>
<keyword evidence="4" id="KW-1185">Reference proteome</keyword>
<keyword evidence="1" id="KW-0812">Transmembrane</keyword>
<dbReference type="PANTHER" id="PTHR40465">
    <property type="entry name" value="CHROMOSOME 1, WHOLE GENOME SHOTGUN SEQUENCE"/>
    <property type="match status" value="1"/>
</dbReference>
<dbReference type="Proteomes" id="UP000683000">
    <property type="component" value="Unassembled WGS sequence"/>
</dbReference>
<dbReference type="EMBL" id="JAGFBS010000003">
    <property type="protein sequence ID" value="KAG6380110.1"/>
    <property type="molecule type" value="Genomic_DNA"/>
</dbReference>
<feature type="transmembrane region" description="Helical" evidence="1">
    <location>
        <begin position="123"/>
        <end position="141"/>
    </location>
</feature>
<reference evidence="3" key="1">
    <citation type="submission" date="2021-03" db="EMBL/GenBank/DDBJ databases">
        <title>Evolutionary innovations through gain and loss of genes in the ectomycorrhizal Boletales.</title>
        <authorList>
            <person name="Wu G."/>
            <person name="Miyauchi S."/>
            <person name="Morin E."/>
            <person name="Yang Z.-L."/>
            <person name="Xu J."/>
            <person name="Martin F.M."/>
        </authorList>
    </citation>
    <scope>NUCLEOTIDE SEQUENCE</scope>
    <source>
        <strain evidence="3">BR01</strain>
    </source>
</reference>
<dbReference type="AlphaFoldDB" id="A0A8I2YWT9"/>
<evidence type="ECO:0000313" key="3">
    <source>
        <dbReference type="EMBL" id="KAG6380110.1"/>
    </source>
</evidence>
<comment type="caution">
    <text evidence="3">The sequence shown here is derived from an EMBL/GenBank/DDBJ whole genome shotgun (WGS) entry which is preliminary data.</text>
</comment>
<gene>
    <name evidence="3" type="ORF">JVT61DRAFT_8196</name>
</gene>
<dbReference type="PANTHER" id="PTHR40465:SF1">
    <property type="entry name" value="DUF6534 DOMAIN-CONTAINING PROTEIN"/>
    <property type="match status" value="1"/>
</dbReference>
<sequence length="385" mass="42017">MPIPPSLTPLFFFSPFPSPPFPPSHVAYRPSDRIPLPGLYAPHSSVFTGRLTRVRLYGLTMAQTWYYFHSFPKDSCRTKILVAFLSALGTAQIVLVSASIYQYTIVYAGDIDMSGYVTSSFEASMGVSSVIAFGVQLAYAHRIWRLSFCNRQLTVSIVVLAFIALGCGVAILVETIVTPQWQSTRGSNLSAMIFYFSSIACDLLIAGSQAYLFHKSRTGIGRLGGLISKLTILVINVGLLTSADVTVFLVLFLVCPSNGAFLVPYILMSHCYLNSFLSVLNSRLFLRELVDKEEVRPPPASIGFGNGIDVFPSPLLLPLSWVIVHLSKHRKLCGRFRAQSNIPNALTMSIPVSLANTISMPAQAVLVPVLVPIPVRVTTAHAVSI</sequence>
<evidence type="ECO:0000259" key="2">
    <source>
        <dbReference type="Pfam" id="PF20152"/>
    </source>
</evidence>
<proteinExistence type="predicted"/>
<organism evidence="3 4">
    <name type="scientific">Boletus reticuloceps</name>
    <dbReference type="NCBI Taxonomy" id="495285"/>
    <lineage>
        <taxon>Eukaryota</taxon>
        <taxon>Fungi</taxon>
        <taxon>Dikarya</taxon>
        <taxon>Basidiomycota</taxon>
        <taxon>Agaricomycotina</taxon>
        <taxon>Agaricomycetes</taxon>
        <taxon>Agaricomycetidae</taxon>
        <taxon>Boletales</taxon>
        <taxon>Boletineae</taxon>
        <taxon>Boletaceae</taxon>
        <taxon>Boletoideae</taxon>
        <taxon>Boletus</taxon>
    </lineage>
</organism>
<evidence type="ECO:0000256" key="1">
    <source>
        <dbReference type="SAM" id="Phobius"/>
    </source>
</evidence>
<evidence type="ECO:0000313" key="4">
    <source>
        <dbReference type="Proteomes" id="UP000683000"/>
    </source>
</evidence>
<dbReference type="OrthoDB" id="2971182at2759"/>
<feature type="transmembrane region" description="Helical" evidence="1">
    <location>
        <begin position="153"/>
        <end position="173"/>
    </location>
</feature>
<dbReference type="Pfam" id="PF20152">
    <property type="entry name" value="DUF6534"/>
    <property type="match status" value="1"/>
</dbReference>
<feature type="domain" description="DUF6534" evidence="2">
    <location>
        <begin position="198"/>
        <end position="283"/>
    </location>
</feature>